<evidence type="ECO:0000256" key="1">
    <source>
        <dbReference type="ARBA" id="ARBA00004651"/>
    </source>
</evidence>
<evidence type="ECO:0000256" key="9">
    <source>
        <dbReference type="SAM" id="MobiDB-lite"/>
    </source>
</evidence>
<dbReference type="InterPro" id="IPR017871">
    <property type="entry name" value="ABC_transporter-like_CS"/>
</dbReference>
<evidence type="ECO:0000256" key="6">
    <source>
        <dbReference type="ARBA" id="ARBA00022840"/>
    </source>
</evidence>
<keyword evidence="14" id="KW-1185">Reference proteome</keyword>
<feature type="compositionally biased region" description="Polar residues" evidence="9">
    <location>
        <begin position="1"/>
        <end position="10"/>
    </location>
</feature>
<dbReference type="Gene3D" id="1.20.1560.10">
    <property type="entry name" value="ABC transporter type 1, transmembrane domain"/>
    <property type="match status" value="1"/>
</dbReference>
<dbReference type="PROSITE" id="PS50893">
    <property type="entry name" value="ABC_TRANSPORTER_2"/>
    <property type="match status" value="1"/>
</dbReference>
<feature type="transmembrane region" description="Helical" evidence="10">
    <location>
        <begin position="98"/>
        <end position="119"/>
    </location>
</feature>
<dbReference type="CDD" id="cd18547">
    <property type="entry name" value="ABC_6TM_Tm288_like"/>
    <property type="match status" value="1"/>
</dbReference>
<evidence type="ECO:0000256" key="8">
    <source>
        <dbReference type="ARBA" id="ARBA00023136"/>
    </source>
</evidence>
<dbReference type="PANTHER" id="PTHR43394">
    <property type="entry name" value="ATP-DEPENDENT PERMEASE MDL1, MITOCHONDRIAL"/>
    <property type="match status" value="1"/>
</dbReference>
<evidence type="ECO:0000313" key="14">
    <source>
        <dbReference type="Proteomes" id="UP000233375"/>
    </source>
</evidence>
<dbReference type="InterPro" id="IPR039421">
    <property type="entry name" value="Type_1_exporter"/>
</dbReference>
<feature type="domain" description="ABC transporter" evidence="11">
    <location>
        <begin position="379"/>
        <end position="613"/>
    </location>
</feature>
<feature type="transmembrane region" description="Helical" evidence="10">
    <location>
        <begin position="285"/>
        <end position="310"/>
    </location>
</feature>
<dbReference type="RefSeq" id="WP_101177304.1">
    <property type="nucleotide sequence ID" value="NZ_PISE01000022.1"/>
</dbReference>
<feature type="domain" description="ABC transmembrane type-1" evidence="12">
    <location>
        <begin position="51"/>
        <end position="345"/>
    </location>
</feature>
<dbReference type="CDD" id="cd03254">
    <property type="entry name" value="ABCC_Glucan_exporter_like"/>
    <property type="match status" value="1"/>
</dbReference>
<dbReference type="FunFam" id="3.40.50.300:FF:000287">
    <property type="entry name" value="Multidrug ABC transporter ATP-binding protein"/>
    <property type="match status" value="1"/>
</dbReference>
<dbReference type="GO" id="GO:0016887">
    <property type="term" value="F:ATP hydrolysis activity"/>
    <property type="evidence" value="ECO:0007669"/>
    <property type="project" value="InterPro"/>
</dbReference>
<keyword evidence="3" id="KW-1003">Cell membrane</keyword>
<dbReference type="Pfam" id="PF00005">
    <property type="entry name" value="ABC_tran"/>
    <property type="match status" value="1"/>
</dbReference>
<dbReference type="GO" id="GO:0015421">
    <property type="term" value="F:ABC-type oligopeptide transporter activity"/>
    <property type="evidence" value="ECO:0007669"/>
    <property type="project" value="TreeGrafter"/>
</dbReference>
<keyword evidence="2" id="KW-0813">Transport</keyword>
<dbReference type="InterPro" id="IPR036640">
    <property type="entry name" value="ABC1_TM_sf"/>
</dbReference>
<evidence type="ECO:0000256" key="10">
    <source>
        <dbReference type="SAM" id="Phobius"/>
    </source>
</evidence>
<feature type="region of interest" description="Disordered" evidence="9">
    <location>
        <begin position="1"/>
        <end position="27"/>
    </location>
</feature>
<evidence type="ECO:0000256" key="7">
    <source>
        <dbReference type="ARBA" id="ARBA00022989"/>
    </source>
</evidence>
<gene>
    <name evidence="13" type="ORF">CWS01_11295</name>
</gene>
<keyword evidence="5" id="KW-0547">Nucleotide-binding</keyword>
<evidence type="ECO:0000259" key="12">
    <source>
        <dbReference type="PROSITE" id="PS50929"/>
    </source>
</evidence>
<evidence type="ECO:0000256" key="2">
    <source>
        <dbReference type="ARBA" id="ARBA00022448"/>
    </source>
</evidence>
<dbReference type="SUPFAM" id="SSF52540">
    <property type="entry name" value="P-loop containing nucleoside triphosphate hydrolases"/>
    <property type="match status" value="1"/>
</dbReference>
<dbReference type="InterPro" id="IPR027417">
    <property type="entry name" value="P-loop_NTPase"/>
</dbReference>
<dbReference type="InterPro" id="IPR003593">
    <property type="entry name" value="AAA+_ATPase"/>
</dbReference>
<dbReference type="Proteomes" id="UP000233375">
    <property type="component" value="Unassembled WGS sequence"/>
</dbReference>
<name>A0A2N0Z255_9BACI</name>
<proteinExistence type="predicted"/>
<keyword evidence="8 10" id="KW-0472">Membrane</keyword>
<evidence type="ECO:0000256" key="4">
    <source>
        <dbReference type="ARBA" id="ARBA00022692"/>
    </source>
</evidence>
<dbReference type="PROSITE" id="PS00211">
    <property type="entry name" value="ABC_TRANSPORTER_1"/>
    <property type="match status" value="1"/>
</dbReference>
<keyword evidence="6" id="KW-0067">ATP-binding</keyword>
<dbReference type="OrthoDB" id="9770415at2"/>
<dbReference type="PANTHER" id="PTHR43394:SF1">
    <property type="entry name" value="ATP-BINDING CASSETTE SUB-FAMILY B MEMBER 10, MITOCHONDRIAL"/>
    <property type="match status" value="1"/>
</dbReference>
<dbReference type="InterPro" id="IPR003439">
    <property type="entry name" value="ABC_transporter-like_ATP-bd"/>
</dbReference>
<dbReference type="AlphaFoldDB" id="A0A2N0Z255"/>
<dbReference type="Pfam" id="PF00664">
    <property type="entry name" value="ABC_membrane"/>
    <property type="match status" value="1"/>
</dbReference>
<evidence type="ECO:0000313" key="13">
    <source>
        <dbReference type="EMBL" id="PKG23569.1"/>
    </source>
</evidence>
<dbReference type="SMART" id="SM00382">
    <property type="entry name" value="AAA"/>
    <property type="match status" value="1"/>
</dbReference>
<dbReference type="SUPFAM" id="SSF90123">
    <property type="entry name" value="ABC transporter transmembrane region"/>
    <property type="match status" value="1"/>
</dbReference>
<dbReference type="InterPro" id="IPR011527">
    <property type="entry name" value="ABC1_TM_dom"/>
</dbReference>
<keyword evidence="7 10" id="KW-1133">Transmembrane helix</keyword>
<comment type="subcellular location">
    <subcellularLocation>
        <location evidence="1">Cell membrane</location>
        <topology evidence="1">Multi-pass membrane protein</topology>
    </subcellularLocation>
</comment>
<accession>A0A2N0Z255</accession>
<evidence type="ECO:0000259" key="11">
    <source>
        <dbReference type="PROSITE" id="PS50893"/>
    </source>
</evidence>
<reference evidence="13 14" key="1">
    <citation type="journal article" date="2003" name="Int. J. Syst. Evol. Microbiol.">
        <title>Bacillus nealsonii sp. nov., isolated from a spacecraft-assembly facility, whose spores are gamma-radiation resistant.</title>
        <authorList>
            <person name="Venkateswaran K."/>
            <person name="Kempf M."/>
            <person name="Chen F."/>
            <person name="Satomi M."/>
            <person name="Nicholson W."/>
            <person name="Kern R."/>
        </authorList>
    </citation>
    <scope>NUCLEOTIDE SEQUENCE [LARGE SCALE GENOMIC DNA]</scope>
    <source>
        <strain evidence="13 14">FO-92</strain>
    </source>
</reference>
<sequence>MTKDQGNSKNPIIPSRGHGGPGHMPVRKAKDAKGTLKRLLIYLGKYKIQLFLVVIAAILSTVFSILSPKILAKAIDHLFEGLVAKSKGVPDAAIDFTAIGKILLLLVGLYIISALFTYIQQIIMVTISQKTIFELRQDVQKKLKKMPLKYFDQTPHGETLSRAINDIDNINNTLQQSVTQLITSVVTFIGVIIMMLTISPILALICFLTIPLSIFVTIQIAKRSQIQFKNQQATLGKINSHVEEIFTGHQMVKAFGHEQKAIHQFNDINDKLYESSWKSQFVSGLIMPLMALINNLGYVLIVVIGAIFAATGRITVGEVQAFIQYARQFSQPITQLSNISNIIQSTLASAERVFELLDEEEEIEIASSAKEINFPKGAVRFDSVYFSYQKEEDLIKNLSLSIKPGQKVAIVGPTGAGKTTLVNLLMRFYDVDSGTIFIDGVNIQDMDRGKLRGMFGMVLQEIWLFKGSIRDNIAYGKEDAKEEEIVQAATLANADHFIRTLPDGYDTIINEEGTNISQGQKQLLTIARALLANPTLLILDEATSSVDTRTEAQIQEAMAELMKNRTSFVIAHRLSTIKDADMILVMKEGTVIEKGCHDELLEKHGFYAELYYSQFAGAEVN</sequence>
<protein>
    <submittedName>
        <fullName evidence="13">ABC transporter</fullName>
    </submittedName>
</protein>
<evidence type="ECO:0000256" key="5">
    <source>
        <dbReference type="ARBA" id="ARBA00022741"/>
    </source>
</evidence>
<feature type="transmembrane region" description="Helical" evidence="10">
    <location>
        <begin position="178"/>
        <end position="195"/>
    </location>
</feature>
<dbReference type="FunFam" id="1.20.1560.10:FF:000011">
    <property type="entry name" value="Multidrug ABC transporter ATP-binding protein"/>
    <property type="match status" value="1"/>
</dbReference>
<feature type="transmembrane region" description="Helical" evidence="10">
    <location>
        <begin position="201"/>
        <end position="221"/>
    </location>
</feature>
<evidence type="ECO:0000256" key="3">
    <source>
        <dbReference type="ARBA" id="ARBA00022475"/>
    </source>
</evidence>
<organism evidence="13 14">
    <name type="scientific">Niallia nealsonii</name>
    <dbReference type="NCBI Taxonomy" id="115979"/>
    <lineage>
        <taxon>Bacteria</taxon>
        <taxon>Bacillati</taxon>
        <taxon>Bacillota</taxon>
        <taxon>Bacilli</taxon>
        <taxon>Bacillales</taxon>
        <taxon>Bacillaceae</taxon>
        <taxon>Niallia</taxon>
    </lineage>
</organism>
<dbReference type="EMBL" id="PISE01000022">
    <property type="protein sequence ID" value="PKG23569.1"/>
    <property type="molecule type" value="Genomic_DNA"/>
</dbReference>
<feature type="transmembrane region" description="Helical" evidence="10">
    <location>
        <begin position="48"/>
        <end position="66"/>
    </location>
</feature>
<dbReference type="PROSITE" id="PS50929">
    <property type="entry name" value="ABC_TM1F"/>
    <property type="match status" value="1"/>
</dbReference>
<comment type="caution">
    <text evidence="13">The sequence shown here is derived from an EMBL/GenBank/DDBJ whole genome shotgun (WGS) entry which is preliminary data.</text>
</comment>
<keyword evidence="4 10" id="KW-0812">Transmembrane</keyword>
<dbReference type="GO" id="GO:0005524">
    <property type="term" value="F:ATP binding"/>
    <property type="evidence" value="ECO:0007669"/>
    <property type="project" value="UniProtKB-KW"/>
</dbReference>
<dbReference type="GO" id="GO:0005886">
    <property type="term" value="C:plasma membrane"/>
    <property type="evidence" value="ECO:0007669"/>
    <property type="project" value="UniProtKB-SubCell"/>
</dbReference>
<dbReference type="Gene3D" id="3.40.50.300">
    <property type="entry name" value="P-loop containing nucleotide triphosphate hydrolases"/>
    <property type="match status" value="1"/>
</dbReference>